<feature type="transmembrane region" description="Helical" evidence="2">
    <location>
        <begin position="71"/>
        <end position="89"/>
    </location>
</feature>
<evidence type="ECO:0000256" key="2">
    <source>
        <dbReference type="SAM" id="Phobius"/>
    </source>
</evidence>
<keyword evidence="4" id="KW-1185">Reference proteome</keyword>
<organism evidence="3 4">
    <name type="scientific">Deinococcus oregonensis</name>
    <dbReference type="NCBI Taxonomy" id="1805970"/>
    <lineage>
        <taxon>Bacteria</taxon>
        <taxon>Thermotogati</taxon>
        <taxon>Deinococcota</taxon>
        <taxon>Deinococci</taxon>
        <taxon>Deinococcales</taxon>
        <taxon>Deinococcaceae</taxon>
        <taxon>Deinococcus</taxon>
    </lineage>
</organism>
<dbReference type="EMBL" id="JBHLYR010000032">
    <property type="protein sequence ID" value="MFB9992603.1"/>
    <property type="molecule type" value="Genomic_DNA"/>
</dbReference>
<feature type="transmembrane region" description="Helical" evidence="2">
    <location>
        <begin position="131"/>
        <end position="151"/>
    </location>
</feature>
<proteinExistence type="predicted"/>
<dbReference type="Proteomes" id="UP001589733">
    <property type="component" value="Unassembled WGS sequence"/>
</dbReference>
<protein>
    <submittedName>
        <fullName evidence="3">Uncharacterized protein</fullName>
    </submittedName>
</protein>
<comment type="caution">
    <text evidence="3">The sequence shown here is derived from an EMBL/GenBank/DDBJ whole genome shotgun (WGS) entry which is preliminary data.</text>
</comment>
<evidence type="ECO:0000313" key="3">
    <source>
        <dbReference type="EMBL" id="MFB9992603.1"/>
    </source>
</evidence>
<feature type="region of interest" description="Disordered" evidence="1">
    <location>
        <begin position="1"/>
        <end position="28"/>
    </location>
</feature>
<feature type="transmembrane region" description="Helical" evidence="2">
    <location>
        <begin position="46"/>
        <end position="65"/>
    </location>
</feature>
<keyword evidence="2" id="KW-0812">Transmembrane</keyword>
<gene>
    <name evidence="3" type="ORF">ACFFLM_11555</name>
</gene>
<evidence type="ECO:0000313" key="4">
    <source>
        <dbReference type="Proteomes" id="UP001589733"/>
    </source>
</evidence>
<name>A0ABV6B2G7_9DEIO</name>
<sequence>MTPLPARQDWEEAMHNEAESAPDPDWAEQTERAAERLRILGGFGQSAAAFAALAAVQVLGVHFLTSTPPDWLWQVVMGLTGPLAFALTWRGLAPIPVGSAAIVYFPAAEAIRTALHALLPEQVLGSSGLETMSVAVLVILALCGAGLAFNLQSSRAHLKGRLT</sequence>
<feature type="transmembrane region" description="Helical" evidence="2">
    <location>
        <begin position="101"/>
        <end position="119"/>
    </location>
</feature>
<keyword evidence="2" id="KW-0472">Membrane</keyword>
<feature type="compositionally biased region" description="Basic and acidic residues" evidence="1">
    <location>
        <begin position="8"/>
        <end position="18"/>
    </location>
</feature>
<accession>A0ABV6B2G7</accession>
<keyword evidence="2" id="KW-1133">Transmembrane helix</keyword>
<reference evidence="3 4" key="1">
    <citation type="submission" date="2024-09" db="EMBL/GenBank/DDBJ databases">
        <authorList>
            <person name="Sun Q."/>
            <person name="Mori K."/>
        </authorList>
    </citation>
    <scope>NUCLEOTIDE SEQUENCE [LARGE SCALE GENOMIC DNA]</scope>
    <source>
        <strain evidence="3 4">JCM 13503</strain>
    </source>
</reference>
<evidence type="ECO:0000256" key="1">
    <source>
        <dbReference type="SAM" id="MobiDB-lite"/>
    </source>
</evidence>
<dbReference type="RefSeq" id="WP_380009823.1">
    <property type="nucleotide sequence ID" value="NZ_JBHLYR010000032.1"/>
</dbReference>